<sequence>MDSEPHSFKPWEYQTKKHHGHLASGTGGSSDSLIFELIFTAFLFVLDIFPYWVTKVLSLAIAIGFFIVAYQLF</sequence>
<protein>
    <submittedName>
        <fullName evidence="2">Uncharacterized protein</fullName>
    </submittedName>
</protein>
<dbReference type="OrthoDB" id="9960884at2"/>
<keyword evidence="3" id="KW-1185">Reference proteome</keyword>
<dbReference type="RefSeq" id="WP_118921368.1">
    <property type="nucleotide sequence ID" value="NZ_QWEG01000008.1"/>
</dbReference>
<keyword evidence="1" id="KW-0812">Transmembrane</keyword>
<dbReference type="AlphaFoldDB" id="A0A417YSW3"/>
<keyword evidence="1" id="KW-1133">Transmembrane helix</keyword>
<organism evidence="2 3">
    <name type="scientific">Neobacillus notoginsengisoli</name>
    <dbReference type="NCBI Taxonomy" id="1578198"/>
    <lineage>
        <taxon>Bacteria</taxon>
        <taxon>Bacillati</taxon>
        <taxon>Bacillota</taxon>
        <taxon>Bacilli</taxon>
        <taxon>Bacillales</taxon>
        <taxon>Bacillaceae</taxon>
        <taxon>Neobacillus</taxon>
    </lineage>
</organism>
<evidence type="ECO:0000256" key="1">
    <source>
        <dbReference type="SAM" id="Phobius"/>
    </source>
</evidence>
<evidence type="ECO:0000313" key="3">
    <source>
        <dbReference type="Proteomes" id="UP000284416"/>
    </source>
</evidence>
<accession>A0A417YSW3</accession>
<keyword evidence="1" id="KW-0472">Membrane</keyword>
<dbReference type="Proteomes" id="UP000284416">
    <property type="component" value="Unassembled WGS sequence"/>
</dbReference>
<comment type="caution">
    <text evidence="2">The sequence shown here is derived from an EMBL/GenBank/DDBJ whole genome shotgun (WGS) entry which is preliminary data.</text>
</comment>
<reference evidence="2 3" key="1">
    <citation type="journal article" date="2017" name="Int. J. Syst. Evol. Microbiol.">
        <title>Bacillus notoginsengisoli sp. nov., a novel bacterium isolated from the rhizosphere of Panax notoginseng.</title>
        <authorList>
            <person name="Zhang M.Y."/>
            <person name="Cheng J."/>
            <person name="Cai Y."/>
            <person name="Zhang T.Y."/>
            <person name="Wu Y.Y."/>
            <person name="Manikprabhu D."/>
            <person name="Li W.J."/>
            <person name="Zhang Y.X."/>
        </authorList>
    </citation>
    <scope>NUCLEOTIDE SEQUENCE [LARGE SCALE GENOMIC DNA]</scope>
    <source>
        <strain evidence="2 3">JCM 30743</strain>
    </source>
</reference>
<feature type="transmembrane region" description="Helical" evidence="1">
    <location>
        <begin position="56"/>
        <end position="72"/>
    </location>
</feature>
<gene>
    <name evidence="2" type="ORF">D1B31_13820</name>
</gene>
<name>A0A417YSW3_9BACI</name>
<evidence type="ECO:0000313" key="2">
    <source>
        <dbReference type="EMBL" id="RHW39036.1"/>
    </source>
</evidence>
<proteinExistence type="predicted"/>
<dbReference type="EMBL" id="QWEG01000008">
    <property type="protein sequence ID" value="RHW39036.1"/>
    <property type="molecule type" value="Genomic_DNA"/>
</dbReference>